<sequence length="94" mass="10466">MIPLLTPSHHKCSLCQVYETFERLDDRSRRTSPELAALSKARLITGQRSNLSAEANERDGPSRPLGWRWLDCSDHGDSGKASTFWGQSGPPLIT</sequence>
<organism evidence="1 2">
    <name type="scientific">Elysia crispata</name>
    <name type="common">lettuce slug</name>
    <dbReference type="NCBI Taxonomy" id="231223"/>
    <lineage>
        <taxon>Eukaryota</taxon>
        <taxon>Metazoa</taxon>
        <taxon>Spiralia</taxon>
        <taxon>Lophotrochozoa</taxon>
        <taxon>Mollusca</taxon>
        <taxon>Gastropoda</taxon>
        <taxon>Heterobranchia</taxon>
        <taxon>Euthyneura</taxon>
        <taxon>Panpulmonata</taxon>
        <taxon>Sacoglossa</taxon>
        <taxon>Placobranchoidea</taxon>
        <taxon>Plakobranchidae</taxon>
        <taxon>Elysia</taxon>
    </lineage>
</organism>
<proteinExistence type="predicted"/>
<evidence type="ECO:0000313" key="2">
    <source>
        <dbReference type="Proteomes" id="UP001283361"/>
    </source>
</evidence>
<dbReference type="Proteomes" id="UP001283361">
    <property type="component" value="Unassembled WGS sequence"/>
</dbReference>
<dbReference type="EMBL" id="JAWDGP010008074">
    <property type="protein sequence ID" value="KAK3691843.1"/>
    <property type="molecule type" value="Genomic_DNA"/>
</dbReference>
<reference evidence="1" key="1">
    <citation type="journal article" date="2023" name="G3 (Bethesda)">
        <title>A reference genome for the long-term kleptoplast-retaining sea slug Elysia crispata morphotype clarki.</title>
        <authorList>
            <person name="Eastman K.E."/>
            <person name="Pendleton A.L."/>
            <person name="Shaikh M.A."/>
            <person name="Suttiyut T."/>
            <person name="Ogas R."/>
            <person name="Tomko P."/>
            <person name="Gavelis G."/>
            <person name="Widhalm J.R."/>
            <person name="Wisecaver J.H."/>
        </authorList>
    </citation>
    <scope>NUCLEOTIDE SEQUENCE</scope>
    <source>
        <strain evidence="1">ECLA1</strain>
    </source>
</reference>
<accession>A0AAE1CF51</accession>
<protein>
    <submittedName>
        <fullName evidence="1">Uncharacterized protein</fullName>
    </submittedName>
</protein>
<dbReference type="AlphaFoldDB" id="A0AAE1CF51"/>
<gene>
    <name evidence="1" type="ORF">RRG08_014225</name>
</gene>
<evidence type="ECO:0000313" key="1">
    <source>
        <dbReference type="EMBL" id="KAK3691843.1"/>
    </source>
</evidence>
<keyword evidence="2" id="KW-1185">Reference proteome</keyword>
<name>A0AAE1CF51_9GAST</name>
<comment type="caution">
    <text evidence="1">The sequence shown here is derived from an EMBL/GenBank/DDBJ whole genome shotgun (WGS) entry which is preliminary data.</text>
</comment>